<sequence>MISWTWAFLDRPASTFEACAHFWATVTGSTLSPRRGGRDEFLTLLPASGPAWLKMQVIESETPGTHLDLDVVDVPRAVERAIALGAKVIAEGDDYTSMTSPAGQVFCFTTADPAPRELIGLSASPDGNVTRLDQICLDVSASNVVDETAFWRELTGWSPQPTPRPEFTRLRDPGQPLQFLLQRLDESRPPSAHPDLACTDVAATATWHELLGATFVADGAGWLVLRDPSGAPYCLTARSPFAG</sequence>
<dbReference type="Proteomes" id="UP000612956">
    <property type="component" value="Unassembled WGS sequence"/>
</dbReference>
<dbReference type="InterPro" id="IPR029068">
    <property type="entry name" value="Glyas_Bleomycin-R_OHBP_Dase"/>
</dbReference>
<keyword evidence="3" id="KW-1185">Reference proteome</keyword>
<gene>
    <name evidence="2" type="ORF">GCM10011591_10970</name>
</gene>
<organism evidence="2 3">
    <name type="scientific">Nocardia camponoti</name>
    <dbReference type="NCBI Taxonomy" id="1616106"/>
    <lineage>
        <taxon>Bacteria</taxon>
        <taxon>Bacillati</taxon>
        <taxon>Actinomycetota</taxon>
        <taxon>Actinomycetes</taxon>
        <taxon>Mycobacteriales</taxon>
        <taxon>Nocardiaceae</taxon>
        <taxon>Nocardia</taxon>
    </lineage>
</organism>
<name>A0A917V5W3_9NOCA</name>
<dbReference type="AlphaFoldDB" id="A0A917V5W3"/>
<dbReference type="EMBL" id="BMMW01000001">
    <property type="protein sequence ID" value="GGK41263.1"/>
    <property type="molecule type" value="Genomic_DNA"/>
</dbReference>
<evidence type="ECO:0000313" key="3">
    <source>
        <dbReference type="Proteomes" id="UP000612956"/>
    </source>
</evidence>
<dbReference type="Pfam" id="PF18029">
    <property type="entry name" value="Glyoxalase_6"/>
    <property type="match status" value="2"/>
</dbReference>
<dbReference type="InterPro" id="IPR041581">
    <property type="entry name" value="Glyoxalase_6"/>
</dbReference>
<dbReference type="PANTHER" id="PTHR35908">
    <property type="entry name" value="HYPOTHETICAL FUSION PROTEIN"/>
    <property type="match status" value="1"/>
</dbReference>
<dbReference type="SUPFAM" id="SSF54593">
    <property type="entry name" value="Glyoxalase/Bleomycin resistance protein/Dihydroxybiphenyl dioxygenase"/>
    <property type="match status" value="2"/>
</dbReference>
<evidence type="ECO:0000313" key="2">
    <source>
        <dbReference type="EMBL" id="GGK41263.1"/>
    </source>
</evidence>
<evidence type="ECO:0000259" key="1">
    <source>
        <dbReference type="Pfam" id="PF18029"/>
    </source>
</evidence>
<feature type="domain" description="Glyoxalase-like" evidence="1">
    <location>
        <begin position="134"/>
        <end position="236"/>
    </location>
</feature>
<dbReference type="RefSeq" id="WP_188827676.1">
    <property type="nucleotide sequence ID" value="NZ_BMMW01000001.1"/>
</dbReference>
<feature type="domain" description="Glyoxalase-like" evidence="1">
    <location>
        <begin position="8"/>
        <end position="108"/>
    </location>
</feature>
<reference evidence="2" key="1">
    <citation type="journal article" date="2014" name="Int. J. Syst. Evol. Microbiol.">
        <title>Complete genome sequence of Corynebacterium casei LMG S-19264T (=DSM 44701T), isolated from a smear-ripened cheese.</title>
        <authorList>
            <consortium name="US DOE Joint Genome Institute (JGI-PGF)"/>
            <person name="Walter F."/>
            <person name="Albersmeier A."/>
            <person name="Kalinowski J."/>
            <person name="Ruckert C."/>
        </authorList>
    </citation>
    <scope>NUCLEOTIDE SEQUENCE</scope>
    <source>
        <strain evidence="2">CGMCC 4.7278</strain>
    </source>
</reference>
<dbReference type="Gene3D" id="3.10.180.10">
    <property type="entry name" value="2,3-Dihydroxybiphenyl 1,2-Dioxygenase, domain 1"/>
    <property type="match status" value="2"/>
</dbReference>
<proteinExistence type="predicted"/>
<comment type="caution">
    <text evidence="2">The sequence shown here is derived from an EMBL/GenBank/DDBJ whole genome shotgun (WGS) entry which is preliminary data.</text>
</comment>
<protein>
    <recommendedName>
        <fullName evidence="1">Glyoxalase-like domain-containing protein</fullName>
    </recommendedName>
</protein>
<reference evidence="2" key="2">
    <citation type="submission" date="2020-09" db="EMBL/GenBank/DDBJ databases">
        <authorList>
            <person name="Sun Q."/>
            <person name="Zhou Y."/>
        </authorList>
    </citation>
    <scope>NUCLEOTIDE SEQUENCE</scope>
    <source>
        <strain evidence="2">CGMCC 4.7278</strain>
    </source>
</reference>
<dbReference type="PANTHER" id="PTHR35908:SF1">
    <property type="entry name" value="CONSERVED PROTEIN"/>
    <property type="match status" value="1"/>
</dbReference>
<accession>A0A917V5W3</accession>